<dbReference type="GO" id="GO:0043596">
    <property type="term" value="C:nuclear replication fork"/>
    <property type="evidence" value="ECO:0007669"/>
    <property type="project" value="TreeGrafter"/>
</dbReference>
<feature type="coiled-coil region" evidence="8">
    <location>
        <begin position="16"/>
        <end position="50"/>
    </location>
</feature>
<dbReference type="OrthoDB" id="273123at2759"/>
<dbReference type="Gene3D" id="2.40.50.140">
    <property type="entry name" value="Nucleic acid-binding proteins"/>
    <property type="match status" value="1"/>
</dbReference>
<dbReference type="AlphaFoldDB" id="A0A7H9B608"/>
<dbReference type="Pfam" id="PF22379">
    <property type="entry name" value="OB_MCM10"/>
    <property type="match status" value="1"/>
</dbReference>
<dbReference type="GO" id="GO:0008270">
    <property type="term" value="F:zinc ion binding"/>
    <property type="evidence" value="ECO:0007669"/>
    <property type="project" value="UniProtKB-KW"/>
</dbReference>
<dbReference type="PANTHER" id="PTHR13454">
    <property type="entry name" value="PROTEIN MCM10 HOMOLOG"/>
    <property type="match status" value="1"/>
</dbReference>
<dbReference type="RefSeq" id="XP_037145816.1">
    <property type="nucleotide sequence ID" value="XM_037289921.1"/>
</dbReference>
<dbReference type="Pfam" id="PF09329">
    <property type="entry name" value="zf-primase"/>
    <property type="match status" value="1"/>
</dbReference>
<dbReference type="GO" id="GO:0006270">
    <property type="term" value="P:DNA replication initiation"/>
    <property type="evidence" value="ECO:0007669"/>
    <property type="project" value="InterPro"/>
</dbReference>
<feature type="region of interest" description="Disordered" evidence="9">
    <location>
        <begin position="545"/>
        <end position="568"/>
    </location>
</feature>
<keyword evidence="5" id="KW-0863">Zinc-finger</keyword>
<dbReference type="InterPro" id="IPR015408">
    <property type="entry name" value="Znf_Mcm10/DnaG"/>
</dbReference>
<feature type="region of interest" description="Disordered" evidence="9">
    <location>
        <begin position="56"/>
        <end position="85"/>
    </location>
</feature>
<evidence type="ECO:0000256" key="4">
    <source>
        <dbReference type="ARBA" id="ARBA00022723"/>
    </source>
</evidence>
<dbReference type="Proteomes" id="UP000509704">
    <property type="component" value="Chromosome 6"/>
</dbReference>
<evidence type="ECO:0000256" key="5">
    <source>
        <dbReference type="ARBA" id="ARBA00022771"/>
    </source>
</evidence>
<gene>
    <name evidence="12" type="ORF">HG535_0F06030</name>
</gene>
<keyword evidence="4" id="KW-0479">Metal-binding</keyword>
<dbReference type="EMBL" id="CP058609">
    <property type="protein sequence ID" value="QLG74091.1"/>
    <property type="molecule type" value="Genomic_DNA"/>
</dbReference>
<evidence type="ECO:0000256" key="8">
    <source>
        <dbReference type="SAM" id="Coils"/>
    </source>
</evidence>
<evidence type="ECO:0000256" key="7">
    <source>
        <dbReference type="ARBA" id="ARBA00023242"/>
    </source>
</evidence>
<keyword evidence="6" id="KW-0862">Zinc</keyword>
<dbReference type="InterPro" id="IPR040184">
    <property type="entry name" value="Mcm10"/>
</dbReference>
<accession>A0A7H9B608</accession>
<reference evidence="12 13" key="1">
    <citation type="submission" date="2020-07" db="EMBL/GenBank/DDBJ databases">
        <title>The yeast mating-type switching endonuclease HO is a domesticated member of an unorthodox homing genetic element family.</title>
        <authorList>
            <person name="Coughlan A.Y."/>
            <person name="Lombardi L."/>
            <person name="Braun-Galleani S."/>
            <person name="Martos A.R."/>
            <person name="Galeote V."/>
            <person name="Bigey F."/>
            <person name="Dequin S."/>
            <person name="Byrne K.P."/>
            <person name="Wolfe K.H."/>
        </authorList>
    </citation>
    <scope>NUCLEOTIDE SEQUENCE [LARGE SCALE GENOMIC DNA]</scope>
    <source>
        <strain evidence="12 13">NRRL Y-6702</strain>
    </source>
</reference>
<evidence type="ECO:0000313" key="12">
    <source>
        <dbReference type="EMBL" id="QLG74091.1"/>
    </source>
</evidence>
<protein>
    <submittedName>
        <fullName evidence="12">Uncharacterized protein</fullName>
    </submittedName>
</protein>
<keyword evidence="7" id="KW-0539">Nucleus</keyword>
<dbReference type="GO" id="GO:0003688">
    <property type="term" value="F:DNA replication origin binding"/>
    <property type="evidence" value="ECO:0007669"/>
    <property type="project" value="TreeGrafter"/>
</dbReference>
<dbReference type="SUPFAM" id="SSF50249">
    <property type="entry name" value="Nucleic acid-binding proteins"/>
    <property type="match status" value="1"/>
</dbReference>
<keyword evidence="3" id="KW-0235">DNA replication</keyword>
<dbReference type="GeneID" id="59237849"/>
<evidence type="ECO:0000256" key="9">
    <source>
        <dbReference type="SAM" id="MobiDB-lite"/>
    </source>
</evidence>
<keyword evidence="8" id="KW-0175">Coiled coil</keyword>
<sequence>MDDPREILASDKFNNLSSDGEEAVELAKQIDEIERQKKDLLRRLQQKKRVVRVADPNFQEIQIESSPKKRKQEPQKAGLTIQPKIEVQNVNESKVQNDQQLPSNSSPYFVQRYRNAKREEQKELHQRQVLLSSRVHSFAGVDGKQKSKSEPVDEQDEYSSLWLKQRYIPRENLKEALYEVKILRLGKLFAKVKPPKFTEPQYSNWVTVGILSARGEVKFTTGDKPKKFFKFTLTDFQFNLDVFIFGKANVERYYNLRVGDLVAVLNPEILPWRPSGKGGYIKSFNLRISHNFPCILEIGASRDLGWCPVFDRTKNKPCGAPINKAKEKCCDYHKETKFRTTNAKRVELSGTHALGAPIKVDAQPSLYRDKSSRSKNTFKVMPSWSNRGISNHNEQSSTKGYHFSNTNAAKAFFSEKFQNPDLLNNLDSKRRKIQDGKKSLLIDKKLKGLLSKDFYFGTADKNSESVLRATESTLQSGLIQSVGFDPTHGKMAAILKQGSGRLENHKESGKQIAVTDLLKVKKKSVSLKPSREILLEKKHHRDQVWHEHFGKQSSKTSSDSDSDLEIIG</sequence>
<dbReference type="KEGG" id="zmk:HG535_0F06030"/>
<name>A0A7H9B608_ZYGMR</name>
<dbReference type="CDD" id="cd03524">
    <property type="entry name" value="RPA2_OBF_family"/>
    <property type="match status" value="1"/>
</dbReference>
<dbReference type="InterPro" id="IPR012340">
    <property type="entry name" value="NA-bd_OB-fold"/>
</dbReference>
<organism evidence="12 13">
    <name type="scientific">Zygotorulaspora mrakii</name>
    <name type="common">Zygosaccharomyces mrakii</name>
    <dbReference type="NCBI Taxonomy" id="42260"/>
    <lineage>
        <taxon>Eukaryota</taxon>
        <taxon>Fungi</taxon>
        <taxon>Dikarya</taxon>
        <taxon>Ascomycota</taxon>
        <taxon>Saccharomycotina</taxon>
        <taxon>Saccharomycetes</taxon>
        <taxon>Saccharomycetales</taxon>
        <taxon>Saccharomycetaceae</taxon>
        <taxon>Zygotorulaspora</taxon>
    </lineage>
</organism>
<evidence type="ECO:0000259" key="11">
    <source>
        <dbReference type="Pfam" id="PF22379"/>
    </source>
</evidence>
<dbReference type="InterPro" id="IPR055065">
    <property type="entry name" value="OB_MCM10"/>
</dbReference>
<evidence type="ECO:0000259" key="10">
    <source>
        <dbReference type="Pfam" id="PF09329"/>
    </source>
</evidence>
<comment type="subcellular location">
    <subcellularLocation>
        <location evidence="1">Nucleus</location>
    </subcellularLocation>
</comment>
<dbReference type="PANTHER" id="PTHR13454:SF11">
    <property type="entry name" value="PROTEIN MCM10 HOMOLOG"/>
    <property type="match status" value="1"/>
</dbReference>
<dbReference type="FunFam" id="2.40.50.140:FF:000368">
    <property type="entry name" value="Mcm10p"/>
    <property type="match status" value="1"/>
</dbReference>
<proteinExistence type="inferred from homology"/>
<evidence type="ECO:0000256" key="3">
    <source>
        <dbReference type="ARBA" id="ARBA00022705"/>
    </source>
</evidence>
<evidence type="ECO:0000256" key="6">
    <source>
        <dbReference type="ARBA" id="ARBA00022833"/>
    </source>
</evidence>
<evidence type="ECO:0000313" key="13">
    <source>
        <dbReference type="Proteomes" id="UP000509704"/>
    </source>
</evidence>
<comment type="similarity">
    <text evidence="2">Belongs to the MCM10 family.</text>
</comment>
<keyword evidence="13" id="KW-1185">Reference proteome</keyword>
<evidence type="ECO:0000256" key="2">
    <source>
        <dbReference type="ARBA" id="ARBA00009679"/>
    </source>
</evidence>
<feature type="domain" description="Zinc finger Mcm10/DnaG-type" evidence="10">
    <location>
        <begin position="299"/>
        <end position="345"/>
    </location>
</feature>
<feature type="domain" description="MCM10 OB-fold" evidence="11">
    <location>
        <begin position="158"/>
        <end position="270"/>
    </location>
</feature>
<evidence type="ECO:0000256" key="1">
    <source>
        <dbReference type="ARBA" id="ARBA00004123"/>
    </source>
</evidence>
<dbReference type="GO" id="GO:0003697">
    <property type="term" value="F:single-stranded DNA binding"/>
    <property type="evidence" value="ECO:0007669"/>
    <property type="project" value="InterPro"/>
</dbReference>